<gene>
    <name evidence="9" type="ORF">JOB18_041779</name>
</gene>
<dbReference type="GO" id="GO:0046872">
    <property type="term" value="F:metal ion binding"/>
    <property type="evidence" value="ECO:0007669"/>
    <property type="project" value="UniProtKB-KW"/>
</dbReference>
<dbReference type="Pfam" id="PF00293">
    <property type="entry name" value="NUDIX"/>
    <property type="match status" value="1"/>
</dbReference>
<sequence length="443" mass="49925">MFNVTPQTIMLKETTAAEFISRMLRSPQIIIACSFPLRSRLIPAVSEHTGALWRGSRHVKENQWILSGNEWSPLSKDSGCCSLRLSLLNSGCDDHRLIETSFQNPRSRTFLNTSPQPPQHSTSEKDKPVSDPCTSPDEDNSGPDPQALSTYHNCLTNTTCLHAWRRRRDFSHVPLSFSSKTLCNLTLNPLYHRRHFTTFFSLSTHTSQITNHFHSRSQAASIFIQQKRPFCQASPHVIVDWRDCLSVENENRCRQSLRPNLKLYDTFTGSNSSESQWNWASILISLCSVQGQPAFLFTLRSTALGRNKGDVSFAGGKCDPSDSDVVATALRETWEELGINVAVEQVWGVLKPLRDRSRMVIAPVLANLGPLEELSFNPNPAEVEEVFSLPLSHLCNPQNCGYTHFRTGDKYGYTLPVFHNRNQRVWGLTATALERTLKLIVPS</sequence>
<keyword evidence="10" id="KW-1185">Reference proteome</keyword>
<dbReference type="CDD" id="cd03426">
    <property type="entry name" value="NUDIX_CoAse_Nudt7"/>
    <property type="match status" value="1"/>
</dbReference>
<keyword evidence="6" id="KW-0464">Manganese</keyword>
<evidence type="ECO:0000256" key="6">
    <source>
        <dbReference type="ARBA" id="ARBA00023211"/>
    </source>
</evidence>
<dbReference type="EMBL" id="JAGKHQ010000020">
    <property type="protein sequence ID" value="KAG7480047.1"/>
    <property type="molecule type" value="Genomic_DNA"/>
</dbReference>
<reference evidence="9 10" key="1">
    <citation type="journal article" date="2021" name="Sci. Rep.">
        <title>Chromosome anchoring in Senegalese sole (Solea senegalensis) reveals sex-associated markers and genome rearrangements in flatfish.</title>
        <authorList>
            <person name="Guerrero-Cozar I."/>
            <person name="Gomez-Garrido J."/>
            <person name="Berbel C."/>
            <person name="Martinez-Blanch J.F."/>
            <person name="Alioto T."/>
            <person name="Claros M.G."/>
            <person name="Gagnaire P.A."/>
            <person name="Manchado M."/>
        </authorList>
    </citation>
    <scope>NUCLEOTIDE SEQUENCE [LARGE SCALE GENOMIC DNA]</scope>
    <source>
        <strain evidence="9">Sse05_10M</strain>
    </source>
</reference>
<dbReference type="GO" id="GO:0010945">
    <property type="term" value="F:coenzyme A diphosphatase activity"/>
    <property type="evidence" value="ECO:0007669"/>
    <property type="project" value="InterPro"/>
</dbReference>
<dbReference type="AlphaFoldDB" id="A0AAV6Q2H4"/>
<accession>A0AAV6Q2H4</accession>
<organism evidence="9 10">
    <name type="scientific">Solea senegalensis</name>
    <name type="common">Senegalese sole</name>
    <dbReference type="NCBI Taxonomy" id="28829"/>
    <lineage>
        <taxon>Eukaryota</taxon>
        <taxon>Metazoa</taxon>
        <taxon>Chordata</taxon>
        <taxon>Craniata</taxon>
        <taxon>Vertebrata</taxon>
        <taxon>Euteleostomi</taxon>
        <taxon>Actinopterygii</taxon>
        <taxon>Neopterygii</taxon>
        <taxon>Teleostei</taxon>
        <taxon>Neoteleostei</taxon>
        <taxon>Acanthomorphata</taxon>
        <taxon>Carangaria</taxon>
        <taxon>Pleuronectiformes</taxon>
        <taxon>Pleuronectoidei</taxon>
        <taxon>Soleidae</taxon>
        <taxon>Solea</taxon>
    </lineage>
</organism>
<evidence type="ECO:0000313" key="10">
    <source>
        <dbReference type="Proteomes" id="UP000693946"/>
    </source>
</evidence>
<dbReference type="InterPro" id="IPR000086">
    <property type="entry name" value="NUDIX_hydrolase_dom"/>
</dbReference>
<name>A0AAV6Q2H4_SOLSE</name>
<evidence type="ECO:0000256" key="1">
    <source>
        <dbReference type="ARBA" id="ARBA00001936"/>
    </source>
</evidence>
<evidence type="ECO:0000313" key="9">
    <source>
        <dbReference type="EMBL" id="KAG7480047.1"/>
    </source>
</evidence>
<evidence type="ECO:0000256" key="2">
    <source>
        <dbReference type="ARBA" id="ARBA00001946"/>
    </source>
</evidence>
<evidence type="ECO:0000256" key="3">
    <source>
        <dbReference type="ARBA" id="ARBA00022723"/>
    </source>
</evidence>
<dbReference type="InterPro" id="IPR045121">
    <property type="entry name" value="CoAse"/>
</dbReference>
<comment type="cofactor">
    <cofactor evidence="2">
        <name>Mg(2+)</name>
        <dbReference type="ChEBI" id="CHEBI:18420"/>
    </cofactor>
</comment>
<dbReference type="PROSITE" id="PS51462">
    <property type="entry name" value="NUDIX"/>
    <property type="match status" value="1"/>
</dbReference>
<keyword evidence="3" id="KW-0479">Metal-binding</keyword>
<dbReference type="Proteomes" id="UP000693946">
    <property type="component" value="Linkage Group LG8"/>
</dbReference>
<protein>
    <submittedName>
        <fullName evidence="9">Nucleoside diphosphate-linked moiety X motif 8</fullName>
    </submittedName>
</protein>
<dbReference type="PANTHER" id="PTHR12992">
    <property type="entry name" value="NUDIX HYDROLASE"/>
    <property type="match status" value="1"/>
</dbReference>
<evidence type="ECO:0000259" key="8">
    <source>
        <dbReference type="PROSITE" id="PS51462"/>
    </source>
</evidence>
<proteinExistence type="predicted"/>
<comment type="caution">
    <text evidence="9">The sequence shown here is derived from an EMBL/GenBank/DDBJ whole genome shotgun (WGS) entry which is preliminary data.</text>
</comment>
<dbReference type="PANTHER" id="PTHR12992:SF11">
    <property type="entry name" value="MITOCHONDRIAL COENZYME A DIPHOSPHATASE NUDT8"/>
    <property type="match status" value="1"/>
</dbReference>
<feature type="domain" description="Nudix hydrolase" evidence="8">
    <location>
        <begin position="277"/>
        <end position="416"/>
    </location>
</feature>
<evidence type="ECO:0000256" key="7">
    <source>
        <dbReference type="SAM" id="MobiDB-lite"/>
    </source>
</evidence>
<feature type="region of interest" description="Disordered" evidence="7">
    <location>
        <begin position="106"/>
        <end position="148"/>
    </location>
</feature>
<evidence type="ECO:0000256" key="4">
    <source>
        <dbReference type="ARBA" id="ARBA00022801"/>
    </source>
</evidence>
<evidence type="ECO:0000256" key="5">
    <source>
        <dbReference type="ARBA" id="ARBA00022842"/>
    </source>
</evidence>
<comment type="cofactor">
    <cofactor evidence="1">
        <name>Mn(2+)</name>
        <dbReference type="ChEBI" id="CHEBI:29035"/>
    </cofactor>
</comment>
<keyword evidence="5" id="KW-0460">Magnesium</keyword>
<keyword evidence="4" id="KW-0378">Hydrolase</keyword>